<comment type="caution">
    <text evidence="3">The sequence shown here is derived from an EMBL/GenBank/DDBJ whole genome shotgun (WGS) entry which is preliminary data.</text>
</comment>
<name>A0AAD7EB76_9AGAR</name>
<evidence type="ECO:0000256" key="1">
    <source>
        <dbReference type="SAM" id="MobiDB-lite"/>
    </source>
</evidence>
<sequence>MTETGTGEIVLNRCLGEHYFQGEKMKDRQRTQQHQGPEFRPTGRVVRVAEAALRGAESRLQGIENERKRPCSDWMGLLGWNMVEGRFHDFRGKYESLKIVEPVQYTPSKRRRLKMVKDFEEVGLSPRCFMEGASLDHTRSQHALRVKRSRWAGSLAKHFFPNLTLLANLPLQVPGGCPSLYASSLISATSIYGPPNAVKTLAVAAAAAASRPDPDTTARPSTNRIHVVESYYSPAPKRSYLFTKRQSQRTLPDIERDIEQQMSKMGATSDKVTGIVFVSNNEQGHPISWPCRRKLVVVAQARDNAQTQWKDLRDAGMRVVFFDSTEDSARSVIQLLSPDEPVKPIGDISPAPSTVSLAEDGQNNEAIRGYAEAARATGRNTTEAVILLVGQSGHGKSKTINRLLGQKFLEVGKRAAGSTTKNIQRVKIPVFNRGTGVTVTLAFDDTPGGADTSYSDRASNSALIRIYKDRYFPDTQPIDFSSASREERHQTYPNIILLVASWDSIKTDAHNPPAQSTSPLGQSIYNLSCSGLVNHSRTNVVVVVTKSMSFMNDLDDFHGVETTKQWMIEAGRRRGIIVDIQRRVFPRSAPWNIVFVENGGGTNVVRAKYPILPNGELSHQNLFNAIRSVIEEPGPHGTPDLTGMRALDVLTGAEPLDPEYPLETEILVNASKAYSDTSSPKTSPPSPDSPSPPARIQELIDQYLGVTYDPKRGNFGRNRVLSLDPCDIKAISGHGRQQEEFAQTTALQLRDA</sequence>
<dbReference type="Gene3D" id="3.40.50.300">
    <property type="entry name" value="P-loop containing nucleotide triphosphate hydrolases"/>
    <property type="match status" value="1"/>
</dbReference>
<reference evidence="3" key="1">
    <citation type="submission" date="2023-03" db="EMBL/GenBank/DDBJ databases">
        <title>Massive genome expansion in bonnet fungi (Mycena s.s.) driven by repeated elements and novel gene families across ecological guilds.</title>
        <authorList>
            <consortium name="Lawrence Berkeley National Laboratory"/>
            <person name="Harder C.B."/>
            <person name="Miyauchi S."/>
            <person name="Viragh M."/>
            <person name="Kuo A."/>
            <person name="Thoen E."/>
            <person name="Andreopoulos B."/>
            <person name="Lu D."/>
            <person name="Skrede I."/>
            <person name="Drula E."/>
            <person name="Henrissat B."/>
            <person name="Morin E."/>
            <person name="Kohler A."/>
            <person name="Barry K."/>
            <person name="LaButti K."/>
            <person name="Morin E."/>
            <person name="Salamov A."/>
            <person name="Lipzen A."/>
            <person name="Mereny Z."/>
            <person name="Hegedus B."/>
            <person name="Baldrian P."/>
            <person name="Stursova M."/>
            <person name="Weitz H."/>
            <person name="Taylor A."/>
            <person name="Grigoriev I.V."/>
            <person name="Nagy L.G."/>
            <person name="Martin F."/>
            <person name="Kauserud H."/>
        </authorList>
    </citation>
    <scope>NUCLEOTIDE SEQUENCE</scope>
    <source>
        <strain evidence="3">CBHHK002</strain>
    </source>
</reference>
<dbReference type="EMBL" id="JARIHO010000087">
    <property type="protein sequence ID" value="KAJ7307738.1"/>
    <property type="molecule type" value="Genomic_DNA"/>
</dbReference>
<protein>
    <recommendedName>
        <fullName evidence="2">G domain-containing protein</fullName>
    </recommendedName>
</protein>
<evidence type="ECO:0000313" key="4">
    <source>
        <dbReference type="Proteomes" id="UP001218218"/>
    </source>
</evidence>
<organism evidence="3 4">
    <name type="scientific">Mycena albidolilacea</name>
    <dbReference type="NCBI Taxonomy" id="1033008"/>
    <lineage>
        <taxon>Eukaryota</taxon>
        <taxon>Fungi</taxon>
        <taxon>Dikarya</taxon>
        <taxon>Basidiomycota</taxon>
        <taxon>Agaricomycotina</taxon>
        <taxon>Agaricomycetes</taxon>
        <taxon>Agaricomycetidae</taxon>
        <taxon>Agaricales</taxon>
        <taxon>Marasmiineae</taxon>
        <taxon>Mycenaceae</taxon>
        <taxon>Mycena</taxon>
    </lineage>
</organism>
<evidence type="ECO:0000313" key="3">
    <source>
        <dbReference type="EMBL" id="KAJ7307738.1"/>
    </source>
</evidence>
<dbReference type="InterPro" id="IPR006073">
    <property type="entry name" value="GTP-bd"/>
</dbReference>
<feature type="region of interest" description="Disordered" evidence="1">
    <location>
        <begin position="673"/>
        <end position="693"/>
    </location>
</feature>
<feature type="compositionally biased region" description="Pro residues" evidence="1">
    <location>
        <begin position="682"/>
        <end position="693"/>
    </location>
</feature>
<dbReference type="Pfam" id="PF01926">
    <property type="entry name" value="MMR_HSR1"/>
    <property type="match status" value="1"/>
</dbReference>
<dbReference type="AlphaFoldDB" id="A0AAD7EB76"/>
<dbReference type="InterPro" id="IPR027417">
    <property type="entry name" value="P-loop_NTPase"/>
</dbReference>
<feature type="domain" description="G" evidence="2">
    <location>
        <begin position="386"/>
        <end position="449"/>
    </location>
</feature>
<proteinExistence type="predicted"/>
<dbReference type="Proteomes" id="UP001218218">
    <property type="component" value="Unassembled WGS sequence"/>
</dbReference>
<gene>
    <name evidence="3" type="ORF">DFH08DRAFT_824051</name>
</gene>
<dbReference type="GO" id="GO:0005525">
    <property type="term" value="F:GTP binding"/>
    <property type="evidence" value="ECO:0007669"/>
    <property type="project" value="InterPro"/>
</dbReference>
<dbReference type="SUPFAM" id="SSF52540">
    <property type="entry name" value="P-loop containing nucleoside triphosphate hydrolases"/>
    <property type="match status" value="1"/>
</dbReference>
<keyword evidence="4" id="KW-1185">Reference proteome</keyword>
<evidence type="ECO:0000259" key="2">
    <source>
        <dbReference type="Pfam" id="PF01926"/>
    </source>
</evidence>
<accession>A0AAD7EB76</accession>